<proteinExistence type="predicted"/>
<reference evidence="6 7" key="1">
    <citation type="submission" date="2020-04" db="EMBL/GenBank/DDBJ databases">
        <authorList>
            <person name="Hitch T.C.A."/>
            <person name="Wylensek D."/>
            <person name="Clavel T."/>
        </authorList>
    </citation>
    <scope>NUCLEOTIDE SEQUENCE [LARGE SCALE GENOMIC DNA]</scope>
    <source>
        <strain evidence="6 7">PG-130-P53-12</strain>
    </source>
</reference>
<gene>
    <name evidence="6" type="ORF">HF878_01570</name>
</gene>
<dbReference type="CDD" id="cd07377">
    <property type="entry name" value="WHTH_GntR"/>
    <property type="match status" value="1"/>
</dbReference>
<organism evidence="6 7">
    <name type="scientific">Selenomonas bovis</name>
    <dbReference type="NCBI Taxonomy" id="416586"/>
    <lineage>
        <taxon>Bacteria</taxon>
        <taxon>Bacillati</taxon>
        <taxon>Bacillota</taxon>
        <taxon>Negativicutes</taxon>
        <taxon>Selenomonadales</taxon>
        <taxon>Selenomonadaceae</taxon>
        <taxon>Selenomonas</taxon>
    </lineage>
</organism>
<dbReference type="InterPro" id="IPR036390">
    <property type="entry name" value="WH_DNA-bd_sf"/>
</dbReference>
<dbReference type="FunFam" id="3.40.1410.10:FF:000008">
    <property type="entry name" value="Transcriptional regulator, GntR family"/>
    <property type="match status" value="1"/>
</dbReference>
<dbReference type="InterPro" id="IPR000524">
    <property type="entry name" value="Tscrpt_reg_HTH_GntR"/>
</dbReference>
<dbReference type="GO" id="GO:0003700">
    <property type="term" value="F:DNA-binding transcription factor activity"/>
    <property type="evidence" value="ECO:0007669"/>
    <property type="project" value="InterPro"/>
</dbReference>
<dbReference type="PROSITE" id="PS50949">
    <property type="entry name" value="HTH_GNTR"/>
    <property type="match status" value="1"/>
</dbReference>
<dbReference type="InterPro" id="IPR028978">
    <property type="entry name" value="Chorismate_lyase_/UTRA_dom_sf"/>
</dbReference>
<evidence type="ECO:0000259" key="5">
    <source>
        <dbReference type="PROSITE" id="PS50949"/>
    </source>
</evidence>
<evidence type="ECO:0000313" key="7">
    <source>
        <dbReference type="Proteomes" id="UP000543804"/>
    </source>
</evidence>
<dbReference type="PANTHER" id="PTHR44846:SF5">
    <property type="entry name" value="HTH-TYPE TRANSCRIPTIONAL REGULATOR GMUR"/>
    <property type="match status" value="1"/>
</dbReference>
<dbReference type="InterPro" id="IPR011663">
    <property type="entry name" value="UTRA"/>
</dbReference>
<dbReference type="PANTHER" id="PTHR44846">
    <property type="entry name" value="MANNOSYL-D-GLYCERATE TRANSPORT/METABOLISM SYSTEM REPRESSOR MNGR-RELATED"/>
    <property type="match status" value="1"/>
</dbReference>
<evidence type="ECO:0000256" key="2">
    <source>
        <dbReference type="ARBA" id="ARBA00023015"/>
    </source>
</evidence>
<evidence type="ECO:0000256" key="3">
    <source>
        <dbReference type="ARBA" id="ARBA00023125"/>
    </source>
</evidence>
<accession>A0A848BA09</accession>
<dbReference type="GO" id="GO:0045892">
    <property type="term" value="P:negative regulation of DNA-templated transcription"/>
    <property type="evidence" value="ECO:0007669"/>
    <property type="project" value="TreeGrafter"/>
</dbReference>
<keyword evidence="3" id="KW-0238">DNA-binding</keyword>
<evidence type="ECO:0000256" key="4">
    <source>
        <dbReference type="ARBA" id="ARBA00023163"/>
    </source>
</evidence>
<name>A0A848BA09_9FIRM</name>
<protein>
    <submittedName>
        <fullName evidence="6">GntR family transcriptional regulator</fullName>
    </submittedName>
</protein>
<dbReference type="InterPro" id="IPR036388">
    <property type="entry name" value="WH-like_DNA-bd_sf"/>
</dbReference>
<dbReference type="PRINTS" id="PR00035">
    <property type="entry name" value="HTHGNTR"/>
</dbReference>
<dbReference type="SMART" id="SM00866">
    <property type="entry name" value="UTRA"/>
    <property type="match status" value="1"/>
</dbReference>
<keyword evidence="4" id="KW-0804">Transcription</keyword>
<keyword evidence="2" id="KW-0805">Transcription regulation</keyword>
<evidence type="ECO:0000313" key="6">
    <source>
        <dbReference type="EMBL" id="NMD98177.1"/>
    </source>
</evidence>
<dbReference type="SUPFAM" id="SSF64288">
    <property type="entry name" value="Chorismate lyase-like"/>
    <property type="match status" value="1"/>
</dbReference>
<dbReference type="SMART" id="SM00345">
    <property type="entry name" value="HTH_GNTR"/>
    <property type="match status" value="1"/>
</dbReference>
<dbReference type="EMBL" id="JABAFA010000002">
    <property type="protein sequence ID" value="NMD98177.1"/>
    <property type="molecule type" value="Genomic_DNA"/>
</dbReference>
<dbReference type="AlphaFoldDB" id="A0A848BA09"/>
<dbReference type="Pfam" id="PF00392">
    <property type="entry name" value="GntR"/>
    <property type="match status" value="1"/>
</dbReference>
<dbReference type="InterPro" id="IPR050679">
    <property type="entry name" value="Bact_HTH_transcr_reg"/>
</dbReference>
<keyword evidence="1" id="KW-0678">Repressor</keyword>
<feature type="domain" description="HTH gntR-type" evidence="5">
    <location>
        <begin position="1"/>
        <end position="69"/>
    </location>
</feature>
<dbReference type="RefSeq" id="WP_019542407.1">
    <property type="nucleotide sequence ID" value="NZ_JABAFA010000002.1"/>
</dbReference>
<keyword evidence="7" id="KW-1185">Reference proteome</keyword>
<dbReference type="GO" id="GO:0003677">
    <property type="term" value="F:DNA binding"/>
    <property type="evidence" value="ECO:0007669"/>
    <property type="project" value="UniProtKB-KW"/>
</dbReference>
<dbReference type="SUPFAM" id="SSF46785">
    <property type="entry name" value="Winged helix' DNA-binding domain"/>
    <property type="match status" value="1"/>
</dbReference>
<dbReference type="Pfam" id="PF07702">
    <property type="entry name" value="UTRA"/>
    <property type="match status" value="1"/>
</dbReference>
<comment type="caution">
    <text evidence="6">The sequence shown here is derived from an EMBL/GenBank/DDBJ whole genome shotgun (WGS) entry which is preliminary data.</text>
</comment>
<sequence length="236" mass="26984">MLKYEAIASDLRKQITDGVFVPGQQLALEKEMCTQYNVSRITIKRAVDELVKEGLVVKRRGSGTFVKSLEDEDVKELSMANQFNGFAATFKGRKVGTKVLRFDIVHPEEEVAAKLQMSVDDFIYDIVRVRSLDDEPIVVEYTQMPIQLIPGIKRQVLEHSIYGYIEEDLKLKIQSAHRTVRAVMPTDEEKQELDIKGILPLLEVTQVAFLDDGRPFEFSIARHRGDRNVFRSVSIR</sequence>
<dbReference type="Gene3D" id="3.40.1410.10">
    <property type="entry name" value="Chorismate lyase-like"/>
    <property type="match status" value="1"/>
</dbReference>
<evidence type="ECO:0000256" key="1">
    <source>
        <dbReference type="ARBA" id="ARBA00022491"/>
    </source>
</evidence>
<dbReference type="Proteomes" id="UP000543804">
    <property type="component" value="Unassembled WGS sequence"/>
</dbReference>
<dbReference type="FunFam" id="1.10.10.10:FF:000079">
    <property type="entry name" value="GntR family transcriptional regulator"/>
    <property type="match status" value="1"/>
</dbReference>
<dbReference type="Gene3D" id="1.10.10.10">
    <property type="entry name" value="Winged helix-like DNA-binding domain superfamily/Winged helix DNA-binding domain"/>
    <property type="match status" value="1"/>
</dbReference>